<dbReference type="RefSeq" id="WP_086331107.1">
    <property type="nucleotide sequence ID" value="NZ_NGLE02000001.1"/>
</dbReference>
<dbReference type="PROSITE" id="PS50949">
    <property type="entry name" value="HTH_GNTR"/>
    <property type="match status" value="1"/>
</dbReference>
<dbReference type="GO" id="GO:0003677">
    <property type="term" value="F:DNA binding"/>
    <property type="evidence" value="ECO:0007669"/>
    <property type="project" value="UniProtKB-KW"/>
</dbReference>
<keyword evidence="1" id="KW-0805">Transcription regulation</keyword>
<keyword evidence="3" id="KW-0804">Transcription</keyword>
<dbReference type="InterPro" id="IPR028978">
    <property type="entry name" value="Chorismate_lyase_/UTRA_dom_sf"/>
</dbReference>
<evidence type="ECO:0000259" key="4">
    <source>
        <dbReference type="PROSITE" id="PS50949"/>
    </source>
</evidence>
<evidence type="ECO:0000256" key="3">
    <source>
        <dbReference type="ARBA" id="ARBA00023163"/>
    </source>
</evidence>
<dbReference type="AlphaFoldDB" id="A0A242CCM6"/>
<dbReference type="Proteomes" id="UP000195139">
    <property type="component" value="Unassembled WGS sequence"/>
</dbReference>
<evidence type="ECO:0000256" key="1">
    <source>
        <dbReference type="ARBA" id="ARBA00023015"/>
    </source>
</evidence>
<dbReference type="PRINTS" id="PR00035">
    <property type="entry name" value="HTHGNTR"/>
</dbReference>
<comment type="caution">
    <text evidence="6">The sequence shown here is derived from an EMBL/GenBank/DDBJ whole genome shotgun (WGS) entry which is preliminary data.</text>
</comment>
<dbReference type="OrthoDB" id="9815017at2"/>
<dbReference type="InterPro" id="IPR036388">
    <property type="entry name" value="WH-like_DNA-bd_sf"/>
</dbReference>
<feature type="domain" description="HTH gntR-type" evidence="4">
    <location>
        <begin position="11"/>
        <end position="79"/>
    </location>
</feature>
<dbReference type="STRING" id="1834181.A5880_002231"/>
<dbReference type="Pfam" id="PF00392">
    <property type="entry name" value="GntR"/>
    <property type="match status" value="1"/>
</dbReference>
<evidence type="ECO:0000313" key="6">
    <source>
        <dbReference type="EMBL" id="OTO07961.1"/>
    </source>
</evidence>
<dbReference type="CDD" id="cd07377">
    <property type="entry name" value="WHTH_GntR"/>
    <property type="match status" value="1"/>
</dbReference>
<dbReference type="InterPro" id="IPR036390">
    <property type="entry name" value="WH_DNA-bd_sf"/>
</dbReference>
<dbReference type="GO" id="GO:0045892">
    <property type="term" value="P:negative regulation of DNA-templated transcription"/>
    <property type="evidence" value="ECO:0007669"/>
    <property type="project" value="TreeGrafter"/>
</dbReference>
<evidence type="ECO:0000313" key="5">
    <source>
        <dbReference type="EMBL" id="MEI5993659.1"/>
    </source>
</evidence>
<evidence type="ECO:0000256" key="2">
    <source>
        <dbReference type="ARBA" id="ARBA00023125"/>
    </source>
</evidence>
<accession>A0A242CCM6</accession>
<keyword evidence="7" id="KW-1185">Reference proteome</keyword>
<dbReference type="InterPro" id="IPR000524">
    <property type="entry name" value="Tscrpt_reg_HTH_GntR"/>
</dbReference>
<evidence type="ECO:0000313" key="7">
    <source>
        <dbReference type="Proteomes" id="UP000195139"/>
    </source>
</evidence>
<keyword evidence="2" id="KW-0238">DNA-binding</keyword>
<gene>
    <name evidence="5" type="ORF">A5880_001206</name>
    <name evidence="6" type="ORF">A5880_002231</name>
</gene>
<dbReference type="EMBL" id="NGLE01000003">
    <property type="protein sequence ID" value="OTO07961.1"/>
    <property type="molecule type" value="Genomic_DNA"/>
</dbReference>
<dbReference type="Gene3D" id="3.40.1410.10">
    <property type="entry name" value="Chorismate lyase-like"/>
    <property type="match status" value="1"/>
</dbReference>
<dbReference type="PANTHER" id="PTHR44846:SF1">
    <property type="entry name" value="MANNOSYL-D-GLYCERATE TRANSPORT_METABOLISM SYSTEM REPRESSOR MNGR-RELATED"/>
    <property type="match status" value="1"/>
</dbReference>
<organism evidence="6">
    <name type="scientific">Candidatus Enterococcus mansonii</name>
    <dbReference type="NCBI Taxonomy" id="1834181"/>
    <lineage>
        <taxon>Bacteria</taxon>
        <taxon>Bacillati</taxon>
        <taxon>Bacillota</taxon>
        <taxon>Bacilli</taxon>
        <taxon>Lactobacillales</taxon>
        <taxon>Enterococcaceae</taxon>
        <taxon>Enterococcus</taxon>
    </lineage>
</organism>
<dbReference type="PANTHER" id="PTHR44846">
    <property type="entry name" value="MANNOSYL-D-GLYCERATE TRANSPORT/METABOLISM SYSTEM REPRESSOR MNGR-RELATED"/>
    <property type="match status" value="1"/>
</dbReference>
<dbReference type="SUPFAM" id="SSF46785">
    <property type="entry name" value="Winged helix' DNA-binding domain"/>
    <property type="match status" value="1"/>
</dbReference>
<proteinExistence type="predicted"/>
<reference evidence="6" key="1">
    <citation type="submission" date="2017-05" db="EMBL/GenBank/DDBJ databases">
        <title>The Genome Sequence of Enterococcus sp. 4G2_DIV0659.</title>
        <authorList>
            <consortium name="The Broad Institute Genomics Platform"/>
            <consortium name="The Broad Institute Genomic Center for Infectious Diseases"/>
            <person name="Earl A."/>
            <person name="Manson A."/>
            <person name="Schwartman J."/>
            <person name="Gilmore M."/>
            <person name="Abouelleil A."/>
            <person name="Cao P."/>
            <person name="Chapman S."/>
            <person name="Cusick C."/>
            <person name="Shea T."/>
            <person name="Young S."/>
            <person name="Neafsey D."/>
            <person name="Nusbaum C."/>
            <person name="Birren B."/>
        </authorList>
    </citation>
    <scope>NUCLEOTIDE SEQUENCE [LARGE SCALE GENOMIC DNA]</scope>
    <source>
        <strain evidence="6">4G2_DIV0659</strain>
    </source>
</reference>
<reference evidence="5 7" key="2">
    <citation type="submission" date="2018-07" db="EMBL/GenBank/DDBJ databases">
        <title>The Genome Sequence of Enterococcus sp. DIV0659b.</title>
        <authorList>
            <consortium name="The Broad Institute Genomics Platform"/>
            <consortium name="The Broad Institute Genomic Center for Infectious Diseases"/>
            <person name="Earl A."/>
            <person name="Manson A."/>
            <person name="Schwartman J."/>
            <person name="Gilmore M."/>
            <person name="Abouelleil A."/>
            <person name="Cao P."/>
            <person name="Chapman S."/>
            <person name="Cusick C."/>
            <person name="Shea T."/>
            <person name="Young S."/>
            <person name="Neafsey D."/>
            <person name="Nusbaum C."/>
            <person name="Birren B."/>
        </authorList>
    </citation>
    <scope>NUCLEOTIDE SEQUENCE [LARGE SCALE GENOMIC DNA]</scope>
    <source>
        <strain evidence="5 7">4G2_DIV0659</strain>
    </source>
</reference>
<dbReference type="SMART" id="SM00866">
    <property type="entry name" value="UTRA"/>
    <property type="match status" value="1"/>
</dbReference>
<protein>
    <recommendedName>
        <fullName evidence="4">HTH gntR-type domain-containing protein</fullName>
    </recommendedName>
</protein>
<dbReference type="SMART" id="SM00345">
    <property type="entry name" value="HTH_GNTR"/>
    <property type="match status" value="1"/>
</dbReference>
<dbReference type="Gene3D" id="1.10.10.10">
    <property type="entry name" value="Winged helix-like DNA-binding domain superfamily/Winged helix DNA-binding domain"/>
    <property type="match status" value="1"/>
</dbReference>
<dbReference type="InterPro" id="IPR050679">
    <property type="entry name" value="Bact_HTH_transcr_reg"/>
</dbReference>
<dbReference type="SUPFAM" id="SSF64288">
    <property type="entry name" value="Chorismate lyase-like"/>
    <property type="match status" value="1"/>
</dbReference>
<dbReference type="Pfam" id="PF07702">
    <property type="entry name" value="UTRA"/>
    <property type="match status" value="1"/>
</dbReference>
<dbReference type="GO" id="GO:0003700">
    <property type="term" value="F:DNA-binding transcription factor activity"/>
    <property type="evidence" value="ECO:0007669"/>
    <property type="project" value="InterPro"/>
</dbReference>
<dbReference type="EMBL" id="NGLE02000001">
    <property type="protein sequence ID" value="MEI5993659.1"/>
    <property type="molecule type" value="Genomic_DNA"/>
</dbReference>
<dbReference type="InterPro" id="IPR011663">
    <property type="entry name" value="UTRA"/>
</dbReference>
<sequence>MNNEISSNSSEPLYIQLAHLIENKILSGIFSYGEKIPSEGDLVTEYNLSRVTVRKALQKLADEGIVEKKQGKGAYVAFPVYKETFSAGGSFTSSGKTTQNNPTSQILSKENLSLSDSLKIELGFKEPDVIMVKRLRKFDQQPVIFEIDYFTQERRELVNSLKDDDSLIEKLQALDDPINHFDNIIDIFFATKEMAQQLQLEVNTPLLHIQQQVFDSHNELIYTNEQFIHSEVYKAAIRSY</sequence>
<name>A0A242CCM6_9ENTE</name>